<keyword evidence="6 10" id="KW-1133">Transmembrane helix</keyword>
<feature type="transmembrane region" description="Helical" evidence="10">
    <location>
        <begin position="82"/>
        <end position="104"/>
    </location>
</feature>
<accession>A0A139SU46</accession>
<sequence>MLEFSDTQITHWVAGLLLPLFRVGALLLAMPIIGGHLLPMRIRLYFSLILTAVLLPTLPASSLLLGFNLATLLLIVQEVLNGLLLGISLQLFFQLFVLAGQLLASQMGLAFASTVDPASGTSNVVLGQFLNILAILLFLAVNGHLLVIGLLAESFHNTPIGSGFLTSRYPVLLAQFSTVLSGALLLVLPQIIALLVVNLAFGFMSRAAPQFNIFSIGFALSLLMGLLLLWIGLAGFADSFSQLASDAFVILRELI</sequence>
<keyword evidence="11" id="KW-0966">Cell projection</keyword>
<keyword evidence="5 10" id="KW-0812">Transmembrane</keyword>
<feature type="transmembrane region" description="Helical" evidence="10">
    <location>
        <begin position="45"/>
        <end position="76"/>
    </location>
</feature>
<dbReference type="InterPro" id="IPR002010">
    <property type="entry name" value="T3SS_IM_R"/>
</dbReference>
<dbReference type="GO" id="GO:0044780">
    <property type="term" value="P:bacterial-type flagellum assembly"/>
    <property type="evidence" value="ECO:0007669"/>
    <property type="project" value="UniProtKB-UniRule"/>
</dbReference>
<evidence type="ECO:0000313" key="11">
    <source>
        <dbReference type="EMBL" id="KXU38128.1"/>
    </source>
</evidence>
<comment type="caution">
    <text evidence="11">The sequence shown here is derived from an EMBL/GenBank/DDBJ whole genome shotgun (WGS) entry which is preliminary data.</text>
</comment>
<dbReference type="AlphaFoldDB" id="A0A139SU46"/>
<comment type="function">
    <text evidence="1 10">Role in flagellar biosynthesis.</text>
</comment>
<gene>
    <name evidence="11" type="ORF">AXE65_02565</name>
</gene>
<keyword evidence="7 10" id="KW-0472">Membrane</keyword>
<comment type="subcellular location">
    <subcellularLocation>
        <location evidence="10">Cell membrane</location>
        <topology evidence="10">Multi-pass membrane protein</topology>
    </subcellularLocation>
    <subcellularLocation>
        <location evidence="10">Bacterial flagellum basal body</location>
    </subcellularLocation>
</comment>
<dbReference type="InterPro" id="IPR006303">
    <property type="entry name" value="FliR"/>
</dbReference>
<protein>
    <recommendedName>
        <fullName evidence="3 9">Flagellar biosynthetic protein FliR</fullName>
    </recommendedName>
</protein>
<feature type="transmembrane region" description="Helical" evidence="10">
    <location>
        <begin position="213"/>
        <end position="233"/>
    </location>
</feature>
<feature type="transmembrane region" description="Helical" evidence="10">
    <location>
        <begin position="172"/>
        <end position="201"/>
    </location>
</feature>
<keyword evidence="12" id="KW-1185">Reference proteome</keyword>
<dbReference type="OrthoDB" id="9797790at2"/>
<evidence type="ECO:0000256" key="10">
    <source>
        <dbReference type="RuleBase" id="RU362071"/>
    </source>
</evidence>
<dbReference type="GO" id="GO:0005886">
    <property type="term" value="C:plasma membrane"/>
    <property type="evidence" value="ECO:0007669"/>
    <property type="project" value="UniProtKB-SubCell"/>
</dbReference>
<evidence type="ECO:0000313" key="12">
    <source>
        <dbReference type="Proteomes" id="UP000072660"/>
    </source>
</evidence>
<evidence type="ECO:0000256" key="7">
    <source>
        <dbReference type="ARBA" id="ARBA00023136"/>
    </source>
</evidence>
<proteinExistence type="inferred from homology"/>
<evidence type="ECO:0000256" key="4">
    <source>
        <dbReference type="ARBA" id="ARBA00022475"/>
    </source>
</evidence>
<evidence type="ECO:0000256" key="9">
    <source>
        <dbReference type="NCBIfam" id="TIGR01400"/>
    </source>
</evidence>
<organism evidence="11 12">
    <name type="scientific">Ventosimonas gracilis</name>
    <dbReference type="NCBI Taxonomy" id="1680762"/>
    <lineage>
        <taxon>Bacteria</taxon>
        <taxon>Pseudomonadati</taxon>
        <taxon>Pseudomonadota</taxon>
        <taxon>Gammaproteobacteria</taxon>
        <taxon>Pseudomonadales</taxon>
        <taxon>Ventosimonadaceae</taxon>
        <taxon>Ventosimonas</taxon>
    </lineage>
</organism>
<keyword evidence="11" id="KW-0282">Flagellum</keyword>
<name>A0A139SU46_9GAMM</name>
<feature type="transmembrane region" description="Helical" evidence="10">
    <location>
        <begin position="125"/>
        <end position="152"/>
    </location>
</feature>
<dbReference type="PANTHER" id="PTHR30065:SF8">
    <property type="entry name" value="FLAGELLAR BIOSYNTHETIC PROTEIN FLIR"/>
    <property type="match status" value="1"/>
</dbReference>
<dbReference type="NCBIfam" id="TIGR01400">
    <property type="entry name" value="fliR"/>
    <property type="match status" value="1"/>
</dbReference>
<evidence type="ECO:0000256" key="3">
    <source>
        <dbReference type="ARBA" id="ARBA00021717"/>
    </source>
</evidence>
<evidence type="ECO:0000256" key="5">
    <source>
        <dbReference type="ARBA" id="ARBA00022692"/>
    </source>
</evidence>
<reference evidence="11 12" key="1">
    <citation type="submission" date="2016-02" db="EMBL/GenBank/DDBJ databases">
        <authorList>
            <person name="Wen L."/>
            <person name="He K."/>
            <person name="Yang H."/>
        </authorList>
    </citation>
    <scope>NUCLEOTIDE SEQUENCE [LARGE SCALE GENOMIC DNA]</scope>
    <source>
        <strain evidence="11 12">CV58</strain>
    </source>
</reference>
<dbReference type="RefSeq" id="WP_068390163.1">
    <property type="nucleotide sequence ID" value="NZ_LSZO01000153.1"/>
</dbReference>
<evidence type="ECO:0000256" key="1">
    <source>
        <dbReference type="ARBA" id="ARBA00002578"/>
    </source>
</evidence>
<keyword evidence="4 10" id="KW-1003">Cell membrane</keyword>
<dbReference type="PRINTS" id="PR00953">
    <property type="entry name" value="TYPE3IMRPROT"/>
</dbReference>
<keyword evidence="8 10" id="KW-0975">Bacterial flagellum</keyword>
<keyword evidence="11" id="KW-0969">Cilium</keyword>
<feature type="transmembrane region" description="Helical" evidence="10">
    <location>
        <begin position="12"/>
        <end position="33"/>
    </location>
</feature>
<comment type="similarity">
    <text evidence="2 10">Belongs to the FliR/MopE/SpaR family.</text>
</comment>
<dbReference type="Pfam" id="PF01311">
    <property type="entry name" value="Bac_export_1"/>
    <property type="match status" value="1"/>
</dbReference>
<evidence type="ECO:0000256" key="8">
    <source>
        <dbReference type="ARBA" id="ARBA00023143"/>
    </source>
</evidence>
<evidence type="ECO:0000256" key="2">
    <source>
        <dbReference type="ARBA" id="ARBA00009772"/>
    </source>
</evidence>
<dbReference type="GO" id="GO:0009425">
    <property type="term" value="C:bacterial-type flagellum basal body"/>
    <property type="evidence" value="ECO:0007669"/>
    <property type="project" value="UniProtKB-SubCell"/>
</dbReference>
<evidence type="ECO:0000256" key="6">
    <source>
        <dbReference type="ARBA" id="ARBA00022989"/>
    </source>
</evidence>
<dbReference type="PANTHER" id="PTHR30065">
    <property type="entry name" value="FLAGELLAR BIOSYNTHETIC PROTEIN FLIR"/>
    <property type="match status" value="1"/>
</dbReference>
<dbReference type="EMBL" id="LSZO01000153">
    <property type="protein sequence ID" value="KXU38128.1"/>
    <property type="molecule type" value="Genomic_DNA"/>
</dbReference>
<dbReference type="GO" id="GO:0006605">
    <property type="term" value="P:protein targeting"/>
    <property type="evidence" value="ECO:0007669"/>
    <property type="project" value="UniProtKB-UniRule"/>
</dbReference>
<dbReference type="Proteomes" id="UP000072660">
    <property type="component" value="Unassembled WGS sequence"/>
</dbReference>